<name>A0A8J2X1H4_9STRA</name>
<sequence>MLRKALGAANGMGYGGVGKCVIPDDDNNPQGKFAGDRCQAVWTTDDSAACEVDQYGCPSVACDGSDKPWCMMEDGLNWCYCE</sequence>
<dbReference type="EMBL" id="CAKKNE010000003">
    <property type="protein sequence ID" value="CAH0370361.1"/>
    <property type="molecule type" value="Genomic_DNA"/>
</dbReference>
<gene>
    <name evidence="1" type="ORF">PECAL_3P02410</name>
</gene>
<dbReference type="Proteomes" id="UP000789595">
    <property type="component" value="Unassembled WGS sequence"/>
</dbReference>
<comment type="caution">
    <text evidence="1">The sequence shown here is derived from an EMBL/GenBank/DDBJ whole genome shotgun (WGS) entry which is preliminary data.</text>
</comment>
<reference evidence="1" key="1">
    <citation type="submission" date="2021-11" db="EMBL/GenBank/DDBJ databases">
        <authorList>
            <consortium name="Genoscope - CEA"/>
            <person name="William W."/>
        </authorList>
    </citation>
    <scope>NUCLEOTIDE SEQUENCE</scope>
</reference>
<evidence type="ECO:0000313" key="1">
    <source>
        <dbReference type="EMBL" id="CAH0370361.1"/>
    </source>
</evidence>
<organism evidence="1 2">
    <name type="scientific">Pelagomonas calceolata</name>
    <dbReference type="NCBI Taxonomy" id="35677"/>
    <lineage>
        <taxon>Eukaryota</taxon>
        <taxon>Sar</taxon>
        <taxon>Stramenopiles</taxon>
        <taxon>Ochrophyta</taxon>
        <taxon>Pelagophyceae</taxon>
        <taxon>Pelagomonadales</taxon>
        <taxon>Pelagomonadaceae</taxon>
        <taxon>Pelagomonas</taxon>
    </lineage>
</organism>
<accession>A0A8J2X1H4</accession>
<keyword evidence="2" id="KW-1185">Reference proteome</keyword>
<dbReference type="AlphaFoldDB" id="A0A8J2X1H4"/>
<protein>
    <submittedName>
        <fullName evidence="1">Uncharacterized protein</fullName>
    </submittedName>
</protein>
<evidence type="ECO:0000313" key="2">
    <source>
        <dbReference type="Proteomes" id="UP000789595"/>
    </source>
</evidence>
<proteinExistence type="predicted"/>